<keyword evidence="3" id="KW-1185">Reference proteome</keyword>
<evidence type="ECO:0000259" key="1">
    <source>
        <dbReference type="Pfam" id="PF01593"/>
    </source>
</evidence>
<sequence>MRRAWIPGRDVRAERHPGHAGLAKAPHDGARPTALVLGGGIAGIAAAVGLAERGVGVTLVEREAQLGGRVRAWPVEQADGSTTTMSRGFHAFFRQYYNLRALLRRVDPALEGLTPVYDYPLVLAGGHRDSFAKVPKTPPLNMAAFVAQSPSFKASDLANIDKVKVWELLDVDFPRTFSDHDGESAAEFLDRLGFPDAARHLALEVFARSFFASPDEFSAGELVGMFHSYFLGSSEGLLFDVPVDDYDTVFWAPLARYLERLGVEVRTGESVEALDLTSGDGQVRVTTDAGGLTADTVVLATDLRTTRRLVEATESTTDDAEWRSRLLETTNAPRFAVWRLWLDRRVDADRPPFLGTSGYGPMDNITVLERFEAGARRWSDDHDASVVEVHAYALQPEDGDDEQVRATLRAELARVYPETADAQVVADEWLVEDDCPLVGTSPWLRRPEVGTPDPRLVLAGDGIRCDYPVALMERAATTGLLAANTLLGRWGLAGHDLWTVPTSTRQPRLLGARTLLERVGS</sequence>
<dbReference type="Pfam" id="PF01593">
    <property type="entry name" value="Amino_oxidase"/>
    <property type="match status" value="1"/>
</dbReference>
<dbReference type="STRING" id="546874.SAMN04488544_2284"/>
<dbReference type="PANTHER" id="PTHR42923">
    <property type="entry name" value="PROTOPORPHYRINOGEN OXIDASE"/>
    <property type="match status" value="1"/>
</dbReference>
<protein>
    <submittedName>
        <fullName evidence="2">Isorenieratene synthase</fullName>
    </submittedName>
</protein>
<organism evidence="2 3">
    <name type="scientific">Microlunatus sagamiharensis</name>
    <dbReference type="NCBI Taxonomy" id="546874"/>
    <lineage>
        <taxon>Bacteria</taxon>
        <taxon>Bacillati</taxon>
        <taxon>Actinomycetota</taxon>
        <taxon>Actinomycetes</taxon>
        <taxon>Propionibacteriales</taxon>
        <taxon>Propionibacteriaceae</taxon>
        <taxon>Microlunatus</taxon>
    </lineage>
</organism>
<dbReference type="Gene3D" id="3.50.50.60">
    <property type="entry name" value="FAD/NAD(P)-binding domain"/>
    <property type="match status" value="1"/>
</dbReference>
<gene>
    <name evidence="2" type="ORF">SAMN04488544_2284</name>
</gene>
<evidence type="ECO:0000313" key="2">
    <source>
        <dbReference type="EMBL" id="SDU93944.1"/>
    </source>
</evidence>
<dbReference type="InterPro" id="IPR002937">
    <property type="entry name" value="Amino_oxidase"/>
</dbReference>
<dbReference type="PANTHER" id="PTHR42923:SF43">
    <property type="entry name" value="AMINE OXIDASE"/>
    <property type="match status" value="1"/>
</dbReference>
<reference evidence="3" key="1">
    <citation type="submission" date="2016-10" db="EMBL/GenBank/DDBJ databases">
        <authorList>
            <person name="Varghese N."/>
            <person name="Submissions S."/>
        </authorList>
    </citation>
    <scope>NUCLEOTIDE SEQUENCE [LARGE SCALE GENOMIC DNA]</scope>
    <source>
        <strain evidence="3">DSM 21743</strain>
    </source>
</reference>
<dbReference type="GO" id="GO:0016491">
    <property type="term" value="F:oxidoreductase activity"/>
    <property type="evidence" value="ECO:0007669"/>
    <property type="project" value="InterPro"/>
</dbReference>
<dbReference type="OrthoDB" id="7856496at2"/>
<proteinExistence type="predicted"/>
<accession>A0A1H2MLJ9</accession>
<dbReference type="Proteomes" id="UP000198825">
    <property type="component" value="Chromosome I"/>
</dbReference>
<dbReference type="InterPro" id="IPR036188">
    <property type="entry name" value="FAD/NAD-bd_sf"/>
</dbReference>
<dbReference type="AlphaFoldDB" id="A0A1H2MLJ9"/>
<feature type="domain" description="Amine oxidase" evidence="1">
    <location>
        <begin position="41"/>
        <end position="486"/>
    </location>
</feature>
<dbReference type="EMBL" id="LT629799">
    <property type="protein sequence ID" value="SDU93944.1"/>
    <property type="molecule type" value="Genomic_DNA"/>
</dbReference>
<evidence type="ECO:0000313" key="3">
    <source>
        <dbReference type="Proteomes" id="UP000198825"/>
    </source>
</evidence>
<name>A0A1H2MLJ9_9ACTN</name>
<dbReference type="SUPFAM" id="SSF51905">
    <property type="entry name" value="FAD/NAD(P)-binding domain"/>
    <property type="match status" value="1"/>
</dbReference>
<dbReference type="InterPro" id="IPR050464">
    <property type="entry name" value="Zeta_carotene_desat/Oxidored"/>
</dbReference>
<dbReference type="RefSeq" id="WP_091074517.1">
    <property type="nucleotide sequence ID" value="NZ_LT629799.1"/>
</dbReference>